<keyword evidence="3" id="KW-1185">Reference proteome</keyword>
<feature type="compositionally biased region" description="Polar residues" evidence="1">
    <location>
        <begin position="1"/>
        <end position="10"/>
    </location>
</feature>
<dbReference type="EMBL" id="MCFF01000020">
    <property type="protein sequence ID" value="ORZ14811.1"/>
    <property type="molecule type" value="Genomic_DNA"/>
</dbReference>
<feature type="compositionally biased region" description="Acidic residues" evidence="1">
    <location>
        <begin position="66"/>
        <end position="99"/>
    </location>
</feature>
<evidence type="ECO:0000256" key="1">
    <source>
        <dbReference type="SAM" id="MobiDB-lite"/>
    </source>
</evidence>
<dbReference type="AlphaFoldDB" id="A0A1Y2GLT8"/>
<reference evidence="2 3" key="1">
    <citation type="submission" date="2016-07" db="EMBL/GenBank/DDBJ databases">
        <title>Pervasive Adenine N6-methylation of Active Genes in Fungi.</title>
        <authorList>
            <consortium name="DOE Joint Genome Institute"/>
            <person name="Mondo S.J."/>
            <person name="Dannebaum R.O."/>
            <person name="Kuo R.C."/>
            <person name="Labutti K."/>
            <person name="Haridas S."/>
            <person name="Kuo A."/>
            <person name="Salamov A."/>
            <person name="Ahrendt S.R."/>
            <person name="Lipzen A."/>
            <person name="Sullivan W."/>
            <person name="Andreopoulos W.B."/>
            <person name="Clum A."/>
            <person name="Lindquist E."/>
            <person name="Daum C."/>
            <person name="Ramamoorthy G.K."/>
            <person name="Gryganskyi A."/>
            <person name="Culley D."/>
            <person name="Magnuson J.K."/>
            <person name="James T.Y."/>
            <person name="O'Malley M.A."/>
            <person name="Stajich J.E."/>
            <person name="Spatafora J.W."/>
            <person name="Visel A."/>
            <person name="Grigoriev I.V."/>
        </authorList>
    </citation>
    <scope>NUCLEOTIDE SEQUENCE [LARGE SCALE GENOMIC DNA]</scope>
    <source>
        <strain evidence="2 3">NRRL 3116</strain>
    </source>
</reference>
<sequence>MGDDSFNNKLNNDDNIGSDDDGLDRDYTGREHYVSVGKSQLRSKNFLMDDPKYKGKKASRKNVLELDSEEEENEEADELINEDEDENEEDDSGSESQSD</sequence>
<dbReference type="RefSeq" id="XP_021880943.1">
    <property type="nucleotide sequence ID" value="XM_022028819.1"/>
</dbReference>
<dbReference type="InParanoid" id="A0A1Y2GLT8"/>
<proteinExistence type="predicted"/>
<dbReference type="GeneID" id="33570662"/>
<comment type="caution">
    <text evidence="2">The sequence shown here is derived from an EMBL/GenBank/DDBJ whole genome shotgun (WGS) entry which is preliminary data.</text>
</comment>
<dbReference type="OrthoDB" id="5783963at2759"/>
<evidence type="ECO:0000313" key="3">
    <source>
        <dbReference type="Proteomes" id="UP000193648"/>
    </source>
</evidence>
<protein>
    <submittedName>
        <fullName evidence="2">Uncharacterized protein</fullName>
    </submittedName>
</protein>
<feature type="compositionally biased region" description="Basic and acidic residues" evidence="1">
    <location>
        <begin position="24"/>
        <end position="33"/>
    </location>
</feature>
<organism evidence="2 3">
    <name type="scientific">Lobosporangium transversale</name>
    <dbReference type="NCBI Taxonomy" id="64571"/>
    <lineage>
        <taxon>Eukaryota</taxon>
        <taxon>Fungi</taxon>
        <taxon>Fungi incertae sedis</taxon>
        <taxon>Mucoromycota</taxon>
        <taxon>Mortierellomycotina</taxon>
        <taxon>Mortierellomycetes</taxon>
        <taxon>Mortierellales</taxon>
        <taxon>Mortierellaceae</taxon>
        <taxon>Lobosporangium</taxon>
    </lineage>
</organism>
<dbReference type="Proteomes" id="UP000193648">
    <property type="component" value="Unassembled WGS sequence"/>
</dbReference>
<gene>
    <name evidence="2" type="ORF">BCR41DRAFT_396548</name>
</gene>
<dbReference type="STRING" id="64571.A0A1Y2GLT8"/>
<feature type="non-terminal residue" evidence="2">
    <location>
        <position position="99"/>
    </location>
</feature>
<feature type="region of interest" description="Disordered" evidence="1">
    <location>
        <begin position="1"/>
        <end position="99"/>
    </location>
</feature>
<name>A0A1Y2GLT8_9FUNG</name>
<accession>A0A1Y2GLT8</accession>
<evidence type="ECO:0000313" key="2">
    <source>
        <dbReference type="EMBL" id="ORZ14811.1"/>
    </source>
</evidence>